<dbReference type="SMART" id="SM00850">
    <property type="entry name" value="LytTR"/>
    <property type="match status" value="1"/>
</dbReference>
<sequence>MKIELNIEKEIIEPFITINATKQDQTIIDLQSAIEDITQEVEVISRTSDKVVRIPLASVIRFYTDNKRVVCESTIGSYYIQKRIYELVESLSKKQFVKLSSGEIVRTACIREFELSKRGSYLVLLTNGKTTYVSRRCLSVLRKELLK</sequence>
<evidence type="ECO:0000256" key="1">
    <source>
        <dbReference type="ARBA" id="ARBA00022490"/>
    </source>
</evidence>
<reference evidence="6 7" key="1">
    <citation type="submission" date="2019-01" db="EMBL/GenBank/DDBJ databases">
        <title>Weissella sp. nov., a novel lactic acid bacterium isolated from animal feces.</title>
        <authorList>
            <person name="Wang L.-T."/>
        </authorList>
    </citation>
    <scope>NUCLEOTIDE SEQUENCE [LARGE SCALE GENOMIC DNA]</scope>
    <source>
        <strain evidence="6 7">8H-2</strain>
    </source>
</reference>
<dbReference type="OrthoDB" id="2295854at2"/>
<evidence type="ECO:0000256" key="4">
    <source>
        <dbReference type="ARBA" id="ARBA00023163"/>
    </source>
</evidence>
<gene>
    <name evidence="6" type="ORF">ESZ50_00260</name>
</gene>
<dbReference type="InterPro" id="IPR046947">
    <property type="entry name" value="LytR-like"/>
</dbReference>
<evidence type="ECO:0000256" key="3">
    <source>
        <dbReference type="ARBA" id="ARBA00023125"/>
    </source>
</evidence>
<dbReference type="EMBL" id="SDGZ01000003">
    <property type="protein sequence ID" value="TYC51003.1"/>
    <property type="molecule type" value="Genomic_DNA"/>
</dbReference>
<keyword evidence="2" id="KW-0805">Transcription regulation</keyword>
<keyword evidence="1" id="KW-0963">Cytoplasm</keyword>
<dbReference type="PANTHER" id="PTHR37299">
    <property type="entry name" value="TRANSCRIPTIONAL REGULATOR-RELATED"/>
    <property type="match status" value="1"/>
</dbReference>
<keyword evidence="7" id="KW-1185">Reference proteome</keyword>
<dbReference type="Proteomes" id="UP000371977">
    <property type="component" value="Unassembled WGS sequence"/>
</dbReference>
<keyword evidence="4" id="KW-0804">Transcription</keyword>
<dbReference type="Gene3D" id="2.40.50.1020">
    <property type="entry name" value="LytTr DNA-binding domain"/>
    <property type="match status" value="1"/>
</dbReference>
<dbReference type="PROSITE" id="PS50930">
    <property type="entry name" value="HTH_LYTTR"/>
    <property type="match status" value="1"/>
</dbReference>
<dbReference type="GO" id="GO:0000156">
    <property type="term" value="F:phosphorelay response regulator activity"/>
    <property type="evidence" value="ECO:0007669"/>
    <property type="project" value="InterPro"/>
</dbReference>
<comment type="caution">
    <text evidence="6">The sequence shown here is derived from an EMBL/GenBank/DDBJ whole genome shotgun (WGS) entry which is preliminary data.</text>
</comment>
<proteinExistence type="predicted"/>
<dbReference type="InterPro" id="IPR007492">
    <property type="entry name" value="LytTR_DNA-bd_dom"/>
</dbReference>
<name>A0A6C2CC75_9LACO</name>
<dbReference type="PANTHER" id="PTHR37299:SF2">
    <property type="entry name" value="HTH LYTTR-TYPE DOMAIN-CONTAINING PROTEIN"/>
    <property type="match status" value="1"/>
</dbReference>
<accession>A0A6C2CC75</accession>
<evidence type="ECO:0000259" key="5">
    <source>
        <dbReference type="PROSITE" id="PS50930"/>
    </source>
</evidence>
<evidence type="ECO:0000256" key="2">
    <source>
        <dbReference type="ARBA" id="ARBA00023015"/>
    </source>
</evidence>
<protein>
    <submittedName>
        <fullName evidence="6">LytTR family transcriptional regulator</fullName>
    </submittedName>
</protein>
<dbReference type="GO" id="GO:0003677">
    <property type="term" value="F:DNA binding"/>
    <property type="evidence" value="ECO:0007669"/>
    <property type="project" value="UniProtKB-KW"/>
</dbReference>
<keyword evidence="3" id="KW-0238">DNA-binding</keyword>
<dbReference type="RefSeq" id="WP_148621589.1">
    <property type="nucleotide sequence ID" value="NZ_SDGZ01000003.1"/>
</dbReference>
<dbReference type="AlphaFoldDB" id="A0A6C2CC75"/>
<feature type="domain" description="HTH LytTR-type" evidence="5">
    <location>
        <begin position="46"/>
        <end position="147"/>
    </location>
</feature>
<evidence type="ECO:0000313" key="7">
    <source>
        <dbReference type="Proteomes" id="UP000371977"/>
    </source>
</evidence>
<organism evidence="6 7">
    <name type="scientific">Weissella muntiaci</name>
    <dbReference type="NCBI Taxonomy" id="2508881"/>
    <lineage>
        <taxon>Bacteria</taxon>
        <taxon>Bacillati</taxon>
        <taxon>Bacillota</taxon>
        <taxon>Bacilli</taxon>
        <taxon>Lactobacillales</taxon>
        <taxon>Lactobacillaceae</taxon>
        <taxon>Weissella</taxon>
    </lineage>
</organism>
<dbReference type="Pfam" id="PF04397">
    <property type="entry name" value="LytTR"/>
    <property type="match status" value="1"/>
</dbReference>
<evidence type="ECO:0000313" key="6">
    <source>
        <dbReference type="EMBL" id="TYC51003.1"/>
    </source>
</evidence>